<dbReference type="NCBIfam" id="TIGR00370">
    <property type="entry name" value="5-oxoprolinase subunit PxpB"/>
    <property type="match status" value="1"/>
</dbReference>
<proteinExistence type="predicted"/>
<organism evidence="5 6">
    <name type="scientific">Vibrio olivae</name>
    <dbReference type="NCBI Taxonomy" id="1243002"/>
    <lineage>
        <taxon>Bacteria</taxon>
        <taxon>Pseudomonadati</taxon>
        <taxon>Pseudomonadota</taxon>
        <taxon>Gammaproteobacteria</taxon>
        <taxon>Vibrionales</taxon>
        <taxon>Vibrionaceae</taxon>
        <taxon>Vibrio</taxon>
    </lineage>
</organism>
<dbReference type="InterPro" id="IPR010016">
    <property type="entry name" value="PxpB"/>
</dbReference>
<feature type="domain" description="Carboxyltransferase" evidence="4">
    <location>
        <begin position="2"/>
        <end position="203"/>
    </location>
</feature>
<name>A0ABV5HPC5_9VIBR</name>
<dbReference type="Proteomes" id="UP001589645">
    <property type="component" value="Unassembled WGS sequence"/>
</dbReference>
<keyword evidence="6" id="KW-1185">Reference proteome</keyword>
<comment type="caution">
    <text evidence="5">The sequence shown here is derived from an EMBL/GenBank/DDBJ whole genome shotgun (WGS) entry which is preliminary data.</text>
</comment>
<keyword evidence="2 5" id="KW-0378">Hydrolase</keyword>
<dbReference type="GO" id="GO:0017168">
    <property type="term" value="F:5-oxoprolinase (ATP-hydrolyzing) activity"/>
    <property type="evidence" value="ECO:0007669"/>
    <property type="project" value="UniProtKB-EC"/>
</dbReference>
<evidence type="ECO:0000256" key="3">
    <source>
        <dbReference type="ARBA" id="ARBA00022840"/>
    </source>
</evidence>
<gene>
    <name evidence="5" type="primary">pxpB</name>
    <name evidence="5" type="ORF">ACFFUV_14080</name>
</gene>
<dbReference type="SUPFAM" id="SSF160467">
    <property type="entry name" value="PH0987 N-terminal domain-like"/>
    <property type="match status" value="1"/>
</dbReference>
<dbReference type="InterPro" id="IPR003833">
    <property type="entry name" value="CT_C_D"/>
</dbReference>
<accession>A0ABV5HPC5</accession>
<protein>
    <submittedName>
        <fullName evidence="5">5-oxoprolinase subunit PxpB</fullName>
        <ecNumber evidence="5">3.5.2.9</ecNumber>
    </submittedName>
</protein>
<dbReference type="SUPFAM" id="SSF50891">
    <property type="entry name" value="Cyclophilin-like"/>
    <property type="match status" value="1"/>
</dbReference>
<dbReference type="EMBL" id="JBHMEP010000004">
    <property type="protein sequence ID" value="MFB9136096.1"/>
    <property type="molecule type" value="Genomic_DNA"/>
</dbReference>
<dbReference type="EC" id="3.5.2.9" evidence="5"/>
<dbReference type="RefSeq" id="WP_390194417.1">
    <property type="nucleotide sequence ID" value="NZ_JBHMEP010000004.1"/>
</dbReference>
<dbReference type="PANTHER" id="PTHR34698:SF2">
    <property type="entry name" value="5-OXOPROLINASE SUBUNIT B"/>
    <property type="match status" value="1"/>
</dbReference>
<evidence type="ECO:0000259" key="4">
    <source>
        <dbReference type="SMART" id="SM00796"/>
    </source>
</evidence>
<evidence type="ECO:0000256" key="2">
    <source>
        <dbReference type="ARBA" id="ARBA00022801"/>
    </source>
</evidence>
<dbReference type="InterPro" id="IPR029000">
    <property type="entry name" value="Cyclophilin-like_dom_sf"/>
</dbReference>
<evidence type="ECO:0000313" key="5">
    <source>
        <dbReference type="EMBL" id="MFB9136096.1"/>
    </source>
</evidence>
<dbReference type="Gene3D" id="3.30.1360.40">
    <property type="match status" value="1"/>
</dbReference>
<reference evidence="5 6" key="1">
    <citation type="submission" date="2024-09" db="EMBL/GenBank/DDBJ databases">
        <authorList>
            <person name="Sun Q."/>
            <person name="Mori K."/>
        </authorList>
    </citation>
    <scope>NUCLEOTIDE SEQUENCE [LARGE SCALE GENOMIC DNA]</scope>
    <source>
        <strain evidence="5 6">CECT 8064</strain>
    </source>
</reference>
<dbReference type="PANTHER" id="PTHR34698">
    <property type="entry name" value="5-OXOPROLINASE SUBUNIT B"/>
    <property type="match status" value="1"/>
</dbReference>
<keyword evidence="3" id="KW-0067">ATP-binding</keyword>
<dbReference type="Gene3D" id="2.40.100.10">
    <property type="entry name" value="Cyclophilin-like"/>
    <property type="match status" value="1"/>
</dbReference>
<keyword evidence="1" id="KW-0547">Nucleotide-binding</keyword>
<dbReference type="SMART" id="SM00796">
    <property type="entry name" value="AHS1"/>
    <property type="match status" value="1"/>
</dbReference>
<dbReference type="Pfam" id="PF02682">
    <property type="entry name" value="CT_C_D"/>
    <property type="match status" value="1"/>
</dbReference>
<evidence type="ECO:0000313" key="6">
    <source>
        <dbReference type="Proteomes" id="UP001589645"/>
    </source>
</evidence>
<sequence>MKQIITLSETHLMVYIGEHIDVTQASKMAMLREHVERLFPDLIDVIPSYTSLMIEFHPLKTDVSVLIGELERLLVSFDDFAVRQASQLIELPVFYDPQVAPDLDPLSKRCQLSRQQVIDIHSQQEYTVCAVGFAPGFAFLGAVDERIAAPRHAEPRLKVAKGSVGIADQQTAVYPAASPGGWQVIGNCPLDLFDVNRTPMTPFTVGDTVKFTPITRERFIELGGQL</sequence>
<evidence type="ECO:0000256" key="1">
    <source>
        <dbReference type="ARBA" id="ARBA00022741"/>
    </source>
</evidence>